<dbReference type="EMBL" id="JACVHF010000004">
    <property type="protein sequence ID" value="MBC9784113.1"/>
    <property type="molecule type" value="Genomic_DNA"/>
</dbReference>
<dbReference type="Proteomes" id="UP000617402">
    <property type="component" value="Unassembled WGS sequence"/>
</dbReference>
<keyword evidence="2" id="KW-0472">Membrane</keyword>
<name>A0ABR7SZY7_HELCL</name>
<evidence type="ECO:0000313" key="4">
    <source>
        <dbReference type="EMBL" id="MBC9784113.1"/>
    </source>
</evidence>
<feature type="domain" description="YARHG" evidence="3">
    <location>
        <begin position="281"/>
        <end position="372"/>
    </location>
</feature>
<reference evidence="4 5" key="1">
    <citation type="submission" date="2020-07" db="EMBL/GenBank/DDBJ databases">
        <title>Draft whole-genome sequence of Heliobacterium chlorum DSM 3682, type strain.</title>
        <authorList>
            <person name="Kyndt J.A."/>
            <person name="Meyer T.E."/>
            <person name="Imhoff J.F."/>
        </authorList>
    </citation>
    <scope>NUCLEOTIDE SEQUENCE [LARGE SCALE GENOMIC DNA]</scope>
    <source>
        <strain evidence="4 5">DSM 3682</strain>
    </source>
</reference>
<comment type="caution">
    <text evidence="4">The sequence shown here is derived from an EMBL/GenBank/DDBJ whole genome shotgun (WGS) entry which is preliminary data.</text>
</comment>
<keyword evidence="2" id="KW-1133">Transmembrane helix</keyword>
<organism evidence="4 5">
    <name type="scientific">Heliobacterium chlorum</name>
    <dbReference type="NCBI Taxonomy" id="2698"/>
    <lineage>
        <taxon>Bacteria</taxon>
        <taxon>Bacillati</taxon>
        <taxon>Bacillota</taxon>
        <taxon>Clostridia</taxon>
        <taxon>Eubacteriales</taxon>
        <taxon>Heliobacteriaceae</taxon>
        <taxon>Heliobacterium</taxon>
    </lineage>
</organism>
<keyword evidence="5" id="KW-1185">Reference proteome</keyword>
<protein>
    <submittedName>
        <fullName evidence="4">YARHG domain-containing protein</fullName>
    </submittedName>
</protein>
<dbReference type="SMART" id="SM01324">
    <property type="entry name" value="YARHG"/>
    <property type="match status" value="1"/>
</dbReference>
<dbReference type="InterPro" id="IPR025582">
    <property type="entry name" value="YARHG_dom"/>
</dbReference>
<dbReference type="Pfam" id="PF13240">
    <property type="entry name" value="Zn_Ribbon_1"/>
    <property type="match status" value="1"/>
</dbReference>
<evidence type="ECO:0000256" key="2">
    <source>
        <dbReference type="SAM" id="Phobius"/>
    </source>
</evidence>
<dbReference type="Gene3D" id="1.20.58.1690">
    <property type="match status" value="1"/>
</dbReference>
<dbReference type="Pfam" id="PF13308">
    <property type="entry name" value="YARHG"/>
    <property type="match status" value="1"/>
</dbReference>
<evidence type="ECO:0000256" key="1">
    <source>
        <dbReference type="SAM" id="MobiDB-lite"/>
    </source>
</evidence>
<feature type="region of interest" description="Disordered" evidence="1">
    <location>
        <begin position="239"/>
        <end position="266"/>
    </location>
</feature>
<sequence length="377" mass="42503">MVERRICPKCGEPLLQSDLFCGNCGAKQTVGLETEQTQAQAQAQLQSQGGTTSFGQQAAIKLDGKTGILAIVGAVMVVVLLVSAAGYYTWKLLKADKEMMVKRGNVLQQVSLQNETLAQVAEDNLAPTKKALIHERLTSLHTSMDNFLGQGKLYFDAKNESEDFRQFEQYIQKEKRLIEETEKLLQETDYDDALSSNGEALRLIDEVKAQAGILNQSYSFDREAGLSRLREELQKNVQVLAPKRVEPKNPGKQENPNSAEESNGRQSSVTIIQQYGNPSSIPGRYPWTAYRAVTYDDLNGMSKEELDIMRNEIYARHGWIFELAQFRNYFGRQSWYQPGGRFSQRQQVNEAVSNSLTPLEKANAEKILEYQKAKGQW</sequence>
<dbReference type="RefSeq" id="WP_188039243.1">
    <property type="nucleotide sequence ID" value="NZ_JACVHF010000004.1"/>
</dbReference>
<evidence type="ECO:0000259" key="3">
    <source>
        <dbReference type="SMART" id="SM01324"/>
    </source>
</evidence>
<dbReference type="InterPro" id="IPR038434">
    <property type="entry name" value="YARHG_sf"/>
</dbReference>
<gene>
    <name evidence="4" type="ORF">H1S01_06260</name>
</gene>
<evidence type="ECO:0000313" key="5">
    <source>
        <dbReference type="Proteomes" id="UP000617402"/>
    </source>
</evidence>
<proteinExistence type="predicted"/>
<dbReference type="InterPro" id="IPR026870">
    <property type="entry name" value="Zinc_ribbon_dom"/>
</dbReference>
<accession>A0ABR7SZY7</accession>
<feature type="transmembrane region" description="Helical" evidence="2">
    <location>
        <begin position="68"/>
        <end position="90"/>
    </location>
</feature>
<keyword evidence="2" id="KW-0812">Transmembrane</keyword>
<feature type="compositionally biased region" description="Polar residues" evidence="1">
    <location>
        <begin position="252"/>
        <end position="266"/>
    </location>
</feature>